<name>A0A0R2S806_9GAMM</name>
<evidence type="ECO:0000256" key="1">
    <source>
        <dbReference type="ARBA" id="ARBA00022679"/>
    </source>
</evidence>
<accession>A0A0R2S806</accession>
<dbReference type="EMBL" id="LIBB01000252">
    <property type="protein sequence ID" value="KRO71039.1"/>
    <property type="molecule type" value="Genomic_DNA"/>
</dbReference>
<dbReference type="PANTHER" id="PTHR12350:SF19">
    <property type="entry name" value="SET DOMAIN-CONTAINING PROTEIN"/>
    <property type="match status" value="1"/>
</dbReference>
<dbReference type="InterPro" id="IPR046341">
    <property type="entry name" value="SET_dom_sf"/>
</dbReference>
<dbReference type="SUPFAM" id="SSF82199">
    <property type="entry name" value="SET domain"/>
    <property type="match status" value="1"/>
</dbReference>
<dbReference type="PROSITE" id="PS50868">
    <property type="entry name" value="POST_SET"/>
    <property type="match status" value="1"/>
</dbReference>
<protein>
    <recommendedName>
        <fullName evidence="7">Post-SET domain-containing protein</fullName>
    </recommendedName>
</protein>
<evidence type="ECO:0008006" key="7">
    <source>
        <dbReference type="Google" id="ProtNLM"/>
    </source>
</evidence>
<organism evidence="5 6">
    <name type="scientific">OM182 bacterium BACL3 MAG-120507-bin80</name>
    <dbReference type="NCBI Taxonomy" id="1655577"/>
    <lineage>
        <taxon>Bacteria</taxon>
        <taxon>Pseudomonadati</taxon>
        <taxon>Pseudomonadota</taxon>
        <taxon>Gammaproteobacteria</taxon>
        <taxon>OMG group</taxon>
        <taxon>OM182 clade</taxon>
    </lineage>
</organism>
<keyword evidence="1" id="KW-0808">Transferase</keyword>
<dbReference type="Proteomes" id="UP000051934">
    <property type="component" value="Unassembled WGS sequence"/>
</dbReference>
<evidence type="ECO:0000259" key="3">
    <source>
        <dbReference type="PROSITE" id="PS50280"/>
    </source>
</evidence>
<dbReference type="InterPro" id="IPR053201">
    <property type="entry name" value="Flavunoidine_N-MTase"/>
</dbReference>
<evidence type="ECO:0000313" key="6">
    <source>
        <dbReference type="Proteomes" id="UP000051934"/>
    </source>
</evidence>
<dbReference type="Gene3D" id="2.170.270.10">
    <property type="entry name" value="SET domain"/>
    <property type="match status" value="1"/>
</dbReference>
<dbReference type="PANTHER" id="PTHR12350">
    <property type="entry name" value="HISTONE-LYSINE N-METHYLTRANSFERASE-RELATED"/>
    <property type="match status" value="1"/>
</dbReference>
<dbReference type="AlphaFoldDB" id="A0A0R2S806"/>
<keyword evidence="2" id="KW-0949">S-adenosyl-L-methionine</keyword>
<evidence type="ECO:0000313" key="5">
    <source>
        <dbReference type="EMBL" id="KRO71039.1"/>
    </source>
</evidence>
<dbReference type="InterPro" id="IPR001214">
    <property type="entry name" value="SET_dom"/>
</dbReference>
<sequence length="156" mass="17519">MLYPASFGDNPLYPKDTDFRVIRKDDTNGFGVISLRSFKRGEIVAAMAGEVVTDIRQHTLQIDDESHLHDTHFSGYFLHSCSPNISLDMRNMLITAVEDIPANSYLYMDYAETEQVLFKQFACACGSESCRGWITGNQEIHPGFVQEAMMRGPDAA</sequence>
<evidence type="ECO:0000259" key="4">
    <source>
        <dbReference type="PROSITE" id="PS50868"/>
    </source>
</evidence>
<feature type="domain" description="Post-SET" evidence="4">
    <location>
        <begin position="119"/>
        <end position="135"/>
    </location>
</feature>
<dbReference type="GO" id="GO:0016740">
    <property type="term" value="F:transferase activity"/>
    <property type="evidence" value="ECO:0007669"/>
    <property type="project" value="UniProtKB-KW"/>
</dbReference>
<reference evidence="5 6" key="1">
    <citation type="submission" date="2015-10" db="EMBL/GenBank/DDBJ databases">
        <title>Metagenome-Assembled Genomes uncover a global brackish microbiome.</title>
        <authorList>
            <person name="Hugerth L.W."/>
            <person name="Larsson J."/>
            <person name="Alneberg J."/>
            <person name="Lindh M.V."/>
            <person name="Legrand C."/>
            <person name="Pinhassi J."/>
            <person name="Andersson A.F."/>
        </authorList>
    </citation>
    <scope>NUCLEOTIDE SEQUENCE [LARGE SCALE GENOMIC DNA]</scope>
    <source>
        <strain evidence="5">BACL4 MAG-120507-bin80</strain>
    </source>
</reference>
<proteinExistence type="predicted"/>
<evidence type="ECO:0000256" key="2">
    <source>
        <dbReference type="ARBA" id="ARBA00022691"/>
    </source>
</evidence>
<comment type="caution">
    <text evidence="5">The sequence shown here is derived from an EMBL/GenBank/DDBJ whole genome shotgun (WGS) entry which is preliminary data.</text>
</comment>
<gene>
    <name evidence="5" type="ORF">ABR69_02860</name>
</gene>
<dbReference type="Pfam" id="PF00856">
    <property type="entry name" value="SET"/>
    <property type="match status" value="1"/>
</dbReference>
<dbReference type="InterPro" id="IPR003616">
    <property type="entry name" value="Post-SET_dom"/>
</dbReference>
<feature type="domain" description="SET" evidence="3">
    <location>
        <begin position="10"/>
        <end position="111"/>
    </location>
</feature>
<dbReference type="PROSITE" id="PS50280">
    <property type="entry name" value="SET"/>
    <property type="match status" value="1"/>
</dbReference>